<evidence type="ECO:0000256" key="5">
    <source>
        <dbReference type="ARBA" id="ARBA00022777"/>
    </source>
</evidence>
<dbReference type="PROSITE" id="PS50011">
    <property type="entry name" value="PROTEIN_KINASE_DOM"/>
    <property type="match status" value="1"/>
</dbReference>
<keyword evidence="4" id="KW-0547">Nucleotide-binding</keyword>
<dbReference type="EMBL" id="ML211090">
    <property type="protein sequence ID" value="TFK89039.1"/>
    <property type="molecule type" value="Genomic_DNA"/>
</dbReference>
<dbReference type="PANTHER" id="PTHR47634:SF9">
    <property type="entry name" value="PROTEIN KINASE DOMAIN-CONTAINING PROTEIN-RELATED"/>
    <property type="match status" value="1"/>
</dbReference>
<dbReference type="SUPFAM" id="SSF56112">
    <property type="entry name" value="Protein kinase-like (PK-like)"/>
    <property type="match status" value="1"/>
</dbReference>
<reference evidence="10 11" key="1">
    <citation type="journal article" date="2019" name="Nat. Ecol. Evol.">
        <title>Megaphylogeny resolves global patterns of mushroom evolution.</title>
        <authorList>
            <person name="Varga T."/>
            <person name="Krizsan K."/>
            <person name="Foldi C."/>
            <person name="Dima B."/>
            <person name="Sanchez-Garcia M."/>
            <person name="Sanchez-Ramirez S."/>
            <person name="Szollosi G.J."/>
            <person name="Szarkandi J.G."/>
            <person name="Papp V."/>
            <person name="Albert L."/>
            <person name="Andreopoulos W."/>
            <person name="Angelini C."/>
            <person name="Antonin V."/>
            <person name="Barry K.W."/>
            <person name="Bougher N.L."/>
            <person name="Buchanan P."/>
            <person name="Buyck B."/>
            <person name="Bense V."/>
            <person name="Catcheside P."/>
            <person name="Chovatia M."/>
            <person name="Cooper J."/>
            <person name="Damon W."/>
            <person name="Desjardin D."/>
            <person name="Finy P."/>
            <person name="Geml J."/>
            <person name="Haridas S."/>
            <person name="Hughes K."/>
            <person name="Justo A."/>
            <person name="Karasinski D."/>
            <person name="Kautmanova I."/>
            <person name="Kiss B."/>
            <person name="Kocsube S."/>
            <person name="Kotiranta H."/>
            <person name="LaButti K.M."/>
            <person name="Lechner B.E."/>
            <person name="Liimatainen K."/>
            <person name="Lipzen A."/>
            <person name="Lukacs Z."/>
            <person name="Mihaltcheva S."/>
            <person name="Morgado L.N."/>
            <person name="Niskanen T."/>
            <person name="Noordeloos M.E."/>
            <person name="Ohm R.A."/>
            <person name="Ortiz-Santana B."/>
            <person name="Ovrebo C."/>
            <person name="Racz N."/>
            <person name="Riley R."/>
            <person name="Savchenko A."/>
            <person name="Shiryaev A."/>
            <person name="Soop K."/>
            <person name="Spirin V."/>
            <person name="Szebenyi C."/>
            <person name="Tomsovsky M."/>
            <person name="Tulloss R.E."/>
            <person name="Uehling J."/>
            <person name="Grigoriev I.V."/>
            <person name="Vagvolgyi C."/>
            <person name="Papp T."/>
            <person name="Martin F.M."/>
            <person name="Miettinen O."/>
            <person name="Hibbett D.S."/>
            <person name="Nagy L.G."/>
        </authorList>
    </citation>
    <scope>NUCLEOTIDE SEQUENCE [LARGE SCALE GENOMIC DNA]</scope>
    <source>
        <strain evidence="10 11">HHB13444</strain>
    </source>
</reference>
<keyword evidence="3" id="KW-0808">Transferase</keyword>
<dbReference type="GO" id="GO:0005634">
    <property type="term" value="C:nucleus"/>
    <property type="evidence" value="ECO:0007669"/>
    <property type="project" value="TreeGrafter"/>
</dbReference>
<comment type="catalytic activity">
    <reaction evidence="7">
        <text>L-threonyl-[protein] + ATP = O-phospho-L-threonyl-[protein] + ADP + H(+)</text>
        <dbReference type="Rhea" id="RHEA:46608"/>
        <dbReference type="Rhea" id="RHEA-COMP:11060"/>
        <dbReference type="Rhea" id="RHEA-COMP:11605"/>
        <dbReference type="ChEBI" id="CHEBI:15378"/>
        <dbReference type="ChEBI" id="CHEBI:30013"/>
        <dbReference type="ChEBI" id="CHEBI:30616"/>
        <dbReference type="ChEBI" id="CHEBI:61977"/>
        <dbReference type="ChEBI" id="CHEBI:456216"/>
        <dbReference type="EC" id="2.7.11.1"/>
    </reaction>
</comment>
<name>A0A5C3PJG0_9APHY</name>
<dbReference type="AlphaFoldDB" id="A0A5C3PJG0"/>
<evidence type="ECO:0000256" key="6">
    <source>
        <dbReference type="ARBA" id="ARBA00022840"/>
    </source>
</evidence>
<evidence type="ECO:0000259" key="9">
    <source>
        <dbReference type="PROSITE" id="PS50011"/>
    </source>
</evidence>
<dbReference type="InterPro" id="IPR011009">
    <property type="entry name" value="Kinase-like_dom_sf"/>
</dbReference>
<dbReference type="STRING" id="1314778.A0A5C3PJG0"/>
<dbReference type="PROSITE" id="PS00108">
    <property type="entry name" value="PROTEIN_KINASE_ST"/>
    <property type="match status" value="1"/>
</dbReference>
<evidence type="ECO:0000256" key="7">
    <source>
        <dbReference type="ARBA" id="ARBA00047899"/>
    </source>
</evidence>
<sequence length="500" mass="56020">MMLLGRLLSAARFAPNASAATRSSRLLSQMQFHLRRTLLPSYGLGLPHSYSCYNCFKRAMSTNDAKSDRQGPTIRVQDDPSHPFEFTCDEEPHMLGMQRGGPIGYIPLQLGQVFEDLEGGQYEIVRKLGWATNSSVWLAKKKRGLNERYVAVKILTVNYTRGIESGEFFELEVWRRFREVRYKSKWETPAHPGFKHCVEPQAVFTAESPHGTHMCFVEELSGSTLDELQVGQPGFTFPLPVVKRAIKQILLALDFVHTELKLVHADVKAGNVFIQMDAGTEDIERYLRDHPPETYPPRSAPELWSGPIITVKSQPLPNMGLKPSLENLNVALGDFGGAVPLDKISEEVKIVTPPLLRPPELLLGHLWSTPIDVWAVGCMVFECLTGASLFQVERTPKLDETAVHLSRMVEHLGTFPAAFLDKSSKRADYFDETGTLLRVPEPLGTGPLESWFGNFLHIRENMSDADVKATCAFMRRCLAIVPAERATAAELLDDEWFGGR</sequence>
<organism evidence="10 11">
    <name type="scientific">Polyporus arcularius HHB13444</name>
    <dbReference type="NCBI Taxonomy" id="1314778"/>
    <lineage>
        <taxon>Eukaryota</taxon>
        <taxon>Fungi</taxon>
        <taxon>Dikarya</taxon>
        <taxon>Basidiomycota</taxon>
        <taxon>Agaricomycotina</taxon>
        <taxon>Agaricomycetes</taxon>
        <taxon>Polyporales</taxon>
        <taxon>Polyporaceae</taxon>
        <taxon>Polyporus</taxon>
    </lineage>
</organism>
<dbReference type="GO" id="GO:0050684">
    <property type="term" value="P:regulation of mRNA processing"/>
    <property type="evidence" value="ECO:0007669"/>
    <property type="project" value="TreeGrafter"/>
</dbReference>
<dbReference type="GO" id="GO:0000245">
    <property type="term" value="P:spliceosomal complex assembly"/>
    <property type="evidence" value="ECO:0007669"/>
    <property type="project" value="TreeGrafter"/>
</dbReference>
<evidence type="ECO:0000256" key="3">
    <source>
        <dbReference type="ARBA" id="ARBA00022679"/>
    </source>
</evidence>
<accession>A0A5C3PJG0</accession>
<evidence type="ECO:0000313" key="10">
    <source>
        <dbReference type="EMBL" id="TFK89039.1"/>
    </source>
</evidence>
<evidence type="ECO:0000256" key="1">
    <source>
        <dbReference type="ARBA" id="ARBA00012513"/>
    </source>
</evidence>
<dbReference type="InterPro" id="IPR000719">
    <property type="entry name" value="Prot_kinase_dom"/>
</dbReference>
<dbReference type="Gene3D" id="3.30.200.20">
    <property type="entry name" value="Phosphorylase Kinase, domain 1"/>
    <property type="match status" value="1"/>
</dbReference>
<dbReference type="Proteomes" id="UP000308197">
    <property type="component" value="Unassembled WGS sequence"/>
</dbReference>
<dbReference type="InterPro" id="IPR008271">
    <property type="entry name" value="Ser/Thr_kinase_AS"/>
</dbReference>
<keyword evidence="2" id="KW-0723">Serine/threonine-protein kinase</keyword>
<evidence type="ECO:0000256" key="4">
    <source>
        <dbReference type="ARBA" id="ARBA00022741"/>
    </source>
</evidence>
<dbReference type="EC" id="2.7.11.1" evidence="1"/>
<dbReference type="GO" id="GO:0005737">
    <property type="term" value="C:cytoplasm"/>
    <property type="evidence" value="ECO:0007669"/>
    <property type="project" value="TreeGrafter"/>
</dbReference>
<feature type="domain" description="Protein kinase" evidence="9">
    <location>
        <begin position="122"/>
        <end position="497"/>
    </location>
</feature>
<comment type="catalytic activity">
    <reaction evidence="8">
        <text>L-seryl-[protein] + ATP = O-phospho-L-seryl-[protein] + ADP + H(+)</text>
        <dbReference type="Rhea" id="RHEA:17989"/>
        <dbReference type="Rhea" id="RHEA-COMP:9863"/>
        <dbReference type="Rhea" id="RHEA-COMP:11604"/>
        <dbReference type="ChEBI" id="CHEBI:15378"/>
        <dbReference type="ChEBI" id="CHEBI:29999"/>
        <dbReference type="ChEBI" id="CHEBI:30616"/>
        <dbReference type="ChEBI" id="CHEBI:83421"/>
        <dbReference type="ChEBI" id="CHEBI:456216"/>
        <dbReference type="EC" id="2.7.11.1"/>
    </reaction>
</comment>
<dbReference type="PANTHER" id="PTHR47634">
    <property type="entry name" value="PROTEIN KINASE DOMAIN-CONTAINING PROTEIN-RELATED"/>
    <property type="match status" value="1"/>
</dbReference>
<evidence type="ECO:0000256" key="2">
    <source>
        <dbReference type="ARBA" id="ARBA00022527"/>
    </source>
</evidence>
<dbReference type="InterPro" id="IPR051334">
    <property type="entry name" value="SRPK"/>
</dbReference>
<keyword evidence="5 10" id="KW-0418">Kinase</keyword>
<evidence type="ECO:0000256" key="8">
    <source>
        <dbReference type="ARBA" id="ARBA00048679"/>
    </source>
</evidence>
<evidence type="ECO:0000313" key="11">
    <source>
        <dbReference type="Proteomes" id="UP000308197"/>
    </source>
</evidence>
<dbReference type="GO" id="GO:0005524">
    <property type="term" value="F:ATP binding"/>
    <property type="evidence" value="ECO:0007669"/>
    <property type="project" value="UniProtKB-KW"/>
</dbReference>
<keyword evidence="11" id="KW-1185">Reference proteome</keyword>
<dbReference type="InParanoid" id="A0A5C3PJG0"/>
<protein>
    <recommendedName>
        <fullName evidence="1">non-specific serine/threonine protein kinase</fullName>
        <ecNumber evidence="1">2.7.11.1</ecNumber>
    </recommendedName>
</protein>
<dbReference type="SMART" id="SM00220">
    <property type="entry name" value="S_TKc"/>
    <property type="match status" value="1"/>
</dbReference>
<dbReference type="GO" id="GO:0004674">
    <property type="term" value="F:protein serine/threonine kinase activity"/>
    <property type="evidence" value="ECO:0007669"/>
    <property type="project" value="UniProtKB-KW"/>
</dbReference>
<proteinExistence type="predicted"/>
<keyword evidence="6" id="KW-0067">ATP-binding</keyword>
<gene>
    <name evidence="10" type="ORF">K466DRAFT_661875</name>
</gene>
<dbReference type="Gene3D" id="1.10.510.10">
    <property type="entry name" value="Transferase(Phosphotransferase) domain 1"/>
    <property type="match status" value="1"/>
</dbReference>
<dbReference type="Pfam" id="PF00069">
    <property type="entry name" value="Pkinase"/>
    <property type="match status" value="1"/>
</dbReference>